<reference evidence="4" key="1">
    <citation type="submission" date="2016-10" db="EMBL/GenBank/DDBJ databases">
        <authorList>
            <person name="Varghese N."/>
            <person name="Submissions S."/>
        </authorList>
    </citation>
    <scope>NUCLEOTIDE SEQUENCE [LARGE SCALE GENOMIC DNA]</scope>
    <source>
        <strain evidence="4">DSM 11005</strain>
    </source>
</reference>
<dbReference type="OrthoDB" id="328435at2"/>
<dbReference type="PANTHER" id="PTHR42856:SF1">
    <property type="entry name" value="ACYL-COENZYME A THIOESTERASE PAAI"/>
    <property type="match status" value="1"/>
</dbReference>
<evidence type="ECO:0000313" key="3">
    <source>
        <dbReference type="EMBL" id="SDB96148.1"/>
    </source>
</evidence>
<keyword evidence="1" id="KW-0378">Hydrolase</keyword>
<dbReference type="Gene3D" id="3.10.129.10">
    <property type="entry name" value="Hotdog Thioesterase"/>
    <property type="match status" value="1"/>
</dbReference>
<dbReference type="InterPro" id="IPR003736">
    <property type="entry name" value="PAAI_dom"/>
</dbReference>
<dbReference type="RefSeq" id="WP_093728923.1">
    <property type="nucleotide sequence ID" value="NZ_FMYW01000001.1"/>
</dbReference>
<dbReference type="PANTHER" id="PTHR42856">
    <property type="entry name" value="ACYL-COENZYME A THIOESTERASE PAAI"/>
    <property type="match status" value="1"/>
</dbReference>
<dbReference type="InterPro" id="IPR029069">
    <property type="entry name" value="HotDog_dom_sf"/>
</dbReference>
<gene>
    <name evidence="3" type="ORF">SAMN04487864_101145</name>
</gene>
<protein>
    <submittedName>
        <fullName evidence="3">Thioesterase superfamily protein</fullName>
    </submittedName>
</protein>
<dbReference type="Pfam" id="PF03061">
    <property type="entry name" value="4HBT"/>
    <property type="match status" value="1"/>
</dbReference>
<dbReference type="CDD" id="cd03443">
    <property type="entry name" value="PaaI_thioesterase"/>
    <property type="match status" value="1"/>
</dbReference>
<sequence length="150" mass="16038">MKEIGTVRTLVEETIHRLYDNSPFIRLCGIELAGFGCGEITMRMKIDGNVHVNTHGVAHAGAFVTLADTAFGAVCITKGRRSVTTGLSFNVIGNIKPGETATAVVKAGHLGRTVGSATVDIFDEKGRLLCQGIGNLHMTETLEDIPAEWE</sequence>
<dbReference type="SUPFAM" id="SSF54637">
    <property type="entry name" value="Thioesterase/thiol ester dehydrase-isomerase"/>
    <property type="match status" value="1"/>
</dbReference>
<evidence type="ECO:0000313" key="4">
    <source>
        <dbReference type="Proteomes" id="UP000198943"/>
    </source>
</evidence>
<keyword evidence="4" id="KW-1185">Reference proteome</keyword>
<dbReference type="AlphaFoldDB" id="A0A1G6HPS6"/>
<dbReference type="InterPro" id="IPR052723">
    <property type="entry name" value="Acyl-CoA_thioesterase_PaaI"/>
</dbReference>
<dbReference type="GO" id="GO:0016289">
    <property type="term" value="F:acyl-CoA hydrolase activity"/>
    <property type="evidence" value="ECO:0007669"/>
    <property type="project" value="TreeGrafter"/>
</dbReference>
<name>A0A1G6HPS6_9FIRM</name>
<dbReference type="EMBL" id="FMYW01000001">
    <property type="protein sequence ID" value="SDB96148.1"/>
    <property type="molecule type" value="Genomic_DNA"/>
</dbReference>
<dbReference type="NCBIfam" id="TIGR00369">
    <property type="entry name" value="unchar_dom_1"/>
    <property type="match status" value="1"/>
</dbReference>
<evidence type="ECO:0000259" key="2">
    <source>
        <dbReference type="Pfam" id="PF03061"/>
    </source>
</evidence>
<proteinExistence type="predicted"/>
<dbReference type="InterPro" id="IPR006683">
    <property type="entry name" value="Thioestr_dom"/>
</dbReference>
<dbReference type="Proteomes" id="UP000198943">
    <property type="component" value="Unassembled WGS sequence"/>
</dbReference>
<accession>A0A1G6HPS6</accession>
<evidence type="ECO:0000256" key="1">
    <source>
        <dbReference type="ARBA" id="ARBA00022801"/>
    </source>
</evidence>
<feature type="domain" description="Thioesterase" evidence="2">
    <location>
        <begin position="55"/>
        <end position="130"/>
    </location>
</feature>
<organism evidence="3 4">
    <name type="scientific">Succiniclasticum ruminis</name>
    <dbReference type="NCBI Taxonomy" id="40841"/>
    <lineage>
        <taxon>Bacteria</taxon>
        <taxon>Bacillati</taxon>
        <taxon>Bacillota</taxon>
        <taxon>Negativicutes</taxon>
        <taxon>Acidaminococcales</taxon>
        <taxon>Acidaminococcaceae</taxon>
        <taxon>Succiniclasticum</taxon>
    </lineage>
</organism>